<organism evidence="3 4">
    <name type="scientific">Crossiella equi</name>
    <dbReference type="NCBI Taxonomy" id="130796"/>
    <lineage>
        <taxon>Bacteria</taxon>
        <taxon>Bacillati</taxon>
        <taxon>Actinomycetota</taxon>
        <taxon>Actinomycetes</taxon>
        <taxon>Pseudonocardiales</taxon>
        <taxon>Pseudonocardiaceae</taxon>
        <taxon>Crossiella</taxon>
    </lineage>
</organism>
<feature type="domain" description="Gfo/Idh/MocA-like oxidoreductase N-terminal" evidence="1">
    <location>
        <begin position="2"/>
        <end position="117"/>
    </location>
</feature>
<name>A0ABS5A883_9PSEU</name>
<dbReference type="Gene3D" id="3.30.360.10">
    <property type="entry name" value="Dihydrodipicolinate Reductase, domain 2"/>
    <property type="match status" value="1"/>
</dbReference>
<feature type="domain" description="Thiazolinyl imine reductase-like C-terminal" evidence="2">
    <location>
        <begin position="142"/>
        <end position="249"/>
    </location>
</feature>
<dbReference type="Gene3D" id="3.40.50.720">
    <property type="entry name" value="NAD(P)-binding Rossmann-like Domain"/>
    <property type="match status" value="1"/>
</dbReference>
<comment type="caution">
    <text evidence="3">The sequence shown here is derived from an EMBL/GenBank/DDBJ whole genome shotgun (WGS) entry which is preliminary data.</text>
</comment>
<dbReference type="PANTHER" id="PTHR43377">
    <property type="entry name" value="BILIVERDIN REDUCTASE A"/>
    <property type="match status" value="1"/>
</dbReference>
<protein>
    <submittedName>
        <fullName evidence="3">Thiazolinyl imide reductase</fullName>
    </submittedName>
</protein>
<dbReference type="NCBIfam" id="TIGR01761">
    <property type="entry name" value="thiaz-red"/>
    <property type="match status" value="1"/>
</dbReference>
<dbReference type="Pfam" id="PF21390">
    <property type="entry name" value="Irp3-like_C"/>
    <property type="match status" value="1"/>
</dbReference>
<evidence type="ECO:0000259" key="1">
    <source>
        <dbReference type="Pfam" id="PF01408"/>
    </source>
</evidence>
<reference evidence="3 4" key="1">
    <citation type="submission" date="2021-03" db="EMBL/GenBank/DDBJ databases">
        <title>Sequencing the genomes of 1000 actinobacteria strains.</title>
        <authorList>
            <person name="Klenk H.-P."/>
        </authorList>
    </citation>
    <scope>NUCLEOTIDE SEQUENCE [LARGE SCALE GENOMIC DNA]</scope>
    <source>
        <strain evidence="3 4">DSM 44580</strain>
    </source>
</reference>
<dbReference type="InterPro" id="IPR036291">
    <property type="entry name" value="NAD(P)-bd_dom_sf"/>
</dbReference>
<sequence>MKAVVAGAGFGRFYARGLRQRPEFELVGILGRGGPRSAALAGELGVPCYSSVGELPPDVRVACVVVRAGVVGGRGSELAAELLARGVHVLQEQPVHHDEAARCLRLAREHGVQYQVNAFYPHLEPVARFLAAAARLRTAGAPLFLDAACAVQVAYPMADLLARTLGGLRPWALEALPAPGPALRALADGPAPFRTVQGVVAGVPVTLRVQNEINPDDPDNHGHFLHRLTLGLPGGTLALADTHGPVVWTPRLHLGPGGEPSGPQLDLPTSELLGPPGLGSYTDVFTRAWPAAAAAALGGLHRAITRGADPLREGQLLLATCRFWQELTARLGQPDLVRGADPDPVAAHRLLEATP</sequence>
<evidence type="ECO:0000259" key="2">
    <source>
        <dbReference type="Pfam" id="PF21390"/>
    </source>
</evidence>
<dbReference type="Pfam" id="PF01408">
    <property type="entry name" value="GFO_IDH_MocA"/>
    <property type="match status" value="1"/>
</dbReference>
<proteinExistence type="predicted"/>
<dbReference type="InterPro" id="IPR048655">
    <property type="entry name" value="Irp3-like_C"/>
</dbReference>
<dbReference type="InterPro" id="IPR010091">
    <property type="entry name" value="Thiazolinyl_imide_reductase"/>
</dbReference>
<dbReference type="SUPFAM" id="SSF51735">
    <property type="entry name" value="NAD(P)-binding Rossmann-fold domains"/>
    <property type="match status" value="1"/>
</dbReference>
<dbReference type="EMBL" id="JAGIOO010000001">
    <property type="protein sequence ID" value="MBP2472792.1"/>
    <property type="molecule type" value="Genomic_DNA"/>
</dbReference>
<dbReference type="InterPro" id="IPR000683">
    <property type="entry name" value="Gfo/Idh/MocA-like_OxRdtase_N"/>
</dbReference>
<gene>
    <name evidence="3" type="ORF">JOF53_001664</name>
</gene>
<dbReference type="RefSeq" id="WP_143342350.1">
    <property type="nucleotide sequence ID" value="NZ_JAGIOO010000001.1"/>
</dbReference>
<dbReference type="InterPro" id="IPR051450">
    <property type="entry name" value="Gfo/Idh/MocA_Oxidoreductases"/>
</dbReference>
<evidence type="ECO:0000313" key="4">
    <source>
        <dbReference type="Proteomes" id="UP001519363"/>
    </source>
</evidence>
<keyword evidence="4" id="KW-1185">Reference proteome</keyword>
<evidence type="ECO:0000313" key="3">
    <source>
        <dbReference type="EMBL" id="MBP2472792.1"/>
    </source>
</evidence>
<accession>A0ABS5A883</accession>
<dbReference type="PANTHER" id="PTHR43377:SF1">
    <property type="entry name" value="BILIVERDIN REDUCTASE A"/>
    <property type="match status" value="1"/>
</dbReference>
<dbReference type="Proteomes" id="UP001519363">
    <property type="component" value="Unassembled WGS sequence"/>
</dbReference>